<dbReference type="PANTHER" id="PTHR11595">
    <property type="entry name" value="EF-HAND AND COILED-COIL DOMAIN-CONTAINING FAMILY MEMBER"/>
    <property type="match status" value="1"/>
</dbReference>
<dbReference type="Gene3D" id="1.20.1050.130">
    <property type="match status" value="1"/>
</dbReference>
<evidence type="ECO:0000313" key="6">
    <source>
        <dbReference type="EMBL" id="CAE0366625.1"/>
    </source>
</evidence>
<dbReference type="InterPro" id="IPR049720">
    <property type="entry name" value="EF1B_bsu/dsu"/>
</dbReference>
<dbReference type="InterPro" id="IPR036219">
    <property type="entry name" value="eEF-1beta-like_sf"/>
</dbReference>
<sequence>MASFTSCAELNSFMADKSYISGYSFSSADVEVFSKFTLPDKTSCPHAYRWYIHVAALTGVKCLALLNAASSAAPPVPAAKPAAKEAAPAPKKAAPAPAPAPAPAAADDDDDDDWFAEDDDEEEKPKEVNEALEKAKKAAMEKLAKKEAKQRSLCALEIKPWSTEQDLMELFKKVKKTVVREGLVWSENCELRPVAFGLKKIALTAVINQTISMDEIIEDITEDLLADEVQSMELLSMSLL</sequence>
<evidence type="ECO:0000256" key="1">
    <source>
        <dbReference type="ARBA" id="ARBA00007411"/>
    </source>
</evidence>
<dbReference type="SUPFAM" id="SSF54984">
    <property type="entry name" value="eEF-1beta-like"/>
    <property type="match status" value="1"/>
</dbReference>
<evidence type="ECO:0000256" key="3">
    <source>
        <dbReference type="ARBA" id="ARBA00022917"/>
    </source>
</evidence>
<dbReference type="GO" id="GO:0005829">
    <property type="term" value="C:cytosol"/>
    <property type="evidence" value="ECO:0007669"/>
    <property type="project" value="TreeGrafter"/>
</dbReference>
<dbReference type="EMBL" id="HBIJ01010742">
    <property type="protein sequence ID" value="CAE0366625.1"/>
    <property type="molecule type" value="Transcribed_RNA"/>
</dbReference>
<name>A0A7S3NKT0_9STRA</name>
<evidence type="ECO:0000256" key="4">
    <source>
        <dbReference type="SAM" id="MobiDB-lite"/>
    </source>
</evidence>
<dbReference type="SMART" id="SM00888">
    <property type="entry name" value="EF1_GNE"/>
    <property type="match status" value="1"/>
</dbReference>
<feature type="compositionally biased region" description="Low complexity" evidence="4">
    <location>
        <begin position="81"/>
        <end position="95"/>
    </location>
</feature>
<keyword evidence="2" id="KW-0251">Elongation factor</keyword>
<feature type="region of interest" description="Disordered" evidence="4">
    <location>
        <begin position="81"/>
        <end position="130"/>
    </location>
</feature>
<dbReference type="InterPro" id="IPR036282">
    <property type="entry name" value="Glutathione-S-Trfase_C_sf"/>
</dbReference>
<dbReference type="GO" id="GO:0005853">
    <property type="term" value="C:eukaryotic translation elongation factor 1 complex"/>
    <property type="evidence" value="ECO:0007669"/>
    <property type="project" value="InterPro"/>
</dbReference>
<reference evidence="6" key="1">
    <citation type="submission" date="2021-01" db="EMBL/GenBank/DDBJ databases">
        <authorList>
            <person name="Corre E."/>
            <person name="Pelletier E."/>
            <person name="Niang G."/>
            <person name="Scheremetjew M."/>
            <person name="Finn R."/>
            <person name="Kale V."/>
            <person name="Holt S."/>
            <person name="Cochrane G."/>
            <person name="Meng A."/>
            <person name="Brown T."/>
            <person name="Cohen L."/>
        </authorList>
    </citation>
    <scope>NUCLEOTIDE SEQUENCE</scope>
    <source>
        <strain evidence="6">CCMP1510</strain>
    </source>
</reference>
<comment type="similarity">
    <text evidence="1">Belongs to the EF-1-beta/EF-1-delta family.</text>
</comment>
<dbReference type="Pfam" id="PF00736">
    <property type="entry name" value="EF1_GNE"/>
    <property type="match status" value="1"/>
</dbReference>
<proteinExistence type="inferred from homology"/>
<dbReference type="GO" id="GO:0003746">
    <property type="term" value="F:translation elongation factor activity"/>
    <property type="evidence" value="ECO:0007669"/>
    <property type="project" value="UniProtKB-KW"/>
</dbReference>
<feature type="domain" description="Translation elongation factor EF1B beta/delta subunit guanine nucleotide exchange" evidence="5">
    <location>
        <begin position="151"/>
        <end position="240"/>
    </location>
</feature>
<evidence type="ECO:0000259" key="5">
    <source>
        <dbReference type="SMART" id="SM00888"/>
    </source>
</evidence>
<dbReference type="InterPro" id="IPR014717">
    <property type="entry name" value="Transl_elong_EF1B/ribsomal_bS6"/>
</dbReference>
<organism evidence="6">
    <name type="scientific">Aureoumbra lagunensis</name>
    <dbReference type="NCBI Taxonomy" id="44058"/>
    <lineage>
        <taxon>Eukaryota</taxon>
        <taxon>Sar</taxon>
        <taxon>Stramenopiles</taxon>
        <taxon>Ochrophyta</taxon>
        <taxon>Pelagophyceae</taxon>
        <taxon>Pelagomonadales</taxon>
        <taxon>Aureoumbra</taxon>
    </lineage>
</organism>
<gene>
    <name evidence="6" type="ORF">ALAG00032_LOCUS7372</name>
</gene>
<evidence type="ECO:0000256" key="2">
    <source>
        <dbReference type="ARBA" id="ARBA00022768"/>
    </source>
</evidence>
<protein>
    <recommendedName>
        <fullName evidence="5">Translation elongation factor EF1B beta/delta subunit guanine nucleotide exchange domain-containing protein</fullName>
    </recommendedName>
</protein>
<dbReference type="CDD" id="cd00292">
    <property type="entry name" value="EF1B"/>
    <property type="match status" value="1"/>
</dbReference>
<dbReference type="SUPFAM" id="SSF47616">
    <property type="entry name" value="GST C-terminal domain-like"/>
    <property type="match status" value="1"/>
</dbReference>
<dbReference type="GO" id="GO:0005085">
    <property type="term" value="F:guanyl-nucleotide exchange factor activity"/>
    <property type="evidence" value="ECO:0007669"/>
    <property type="project" value="TreeGrafter"/>
</dbReference>
<dbReference type="PANTHER" id="PTHR11595:SF21">
    <property type="entry name" value="ELONGATION FACTOR 1-BETA"/>
    <property type="match status" value="1"/>
</dbReference>
<accession>A0A7S3NKT0</accession>
<feature type="compositionally biased region" description="Acidic residues" evidence="4">
    <location>
        <begin position="106"/>
        <end position="122"/>
    </location>
</feature>
<dbReference type="InterPro" id="IPR014038">
    <property type="entry name" value="EF1B_bsu/dsu_GNE"/>
</dbReference>
<dbReference type="AlphaFoldDB" id="A0A7S3NKT0"/>
<keyword evidence="3" id="KW-0648">Protein biosynthesis</keyword>
<dbReference type="Gene3D" id="3.30.70.60">
    <property type="match status" value="1"/>
</dbReference>